<evidence type="ECO:0000256" key="1">
    <source>
        <dbReference type="SAM" id="Phobius"/>
    </source>
</evidence>
<evidence type="ECO:0000313" key="3">
    <source>
        <dbReference type="Proteomes" id="UP000194945"/>
    </source>
</evidence>
<comment type="caution">
    <text evidence="2">The sequence shown here is derived from an EMBL/GenBank/DDBJ whole genome shotgun (WGS) entry which is preliminary data.</text>
</comment>
<dbReference type="RefSeq" id="WP_086423040.1">
    <property type="nucleotide sequence ID" value="NZ_NFDE01000063.1"/>
</dbReference>
<feature type="transmembrane region" description="Helical" evidence="1">
    <location>
        <begin position="21"/>
        <end position="40"/>
    </location>
</feature>
<dbReference type="EMBL" id="NFDE01000063">
    <property type="protein sequence ID" value="OTX84867.1"/>
    <property type="molecule type" value="Genomic_DNA"/>
</dbReference>
<evidence type="ECO:0000313" key="2">
    <source>
        <dbReference type="EMBL" id="OTX84867.1"/>
    </source>
</evidence>
<dbReference type="AlphaFoldDB" id="A0A242YYT0"/>
<organism evidence="2 3">
    <name type="scientific">Bacillus wiedmannii</name>
    <dbReference type="NCBI Taxonomy" id="1890302"/>
    <lineage>
        <taxon>Bacteria</taxon>
        <taxon>Bacillati</taxon>
        <taxon>Bacillota</taxon>
        <taxon>Bacilli</taxon>
        <taxon>Bacillales</taxon>
        <taxon>Bacillaceae</taxon>
        <taxon>Bacillus</taxon>
        <taxon>Bacillus cereus group</taxon>
    </lineage>
</organism>
<name>A0A242YYT0_9BACI</name>
<proteinExistence type="predicted"/>
<keyword evidence="1" id="KW-0472">Membrane</keyword>
<accession>A0A242YYT0</accession>
<protein>
    <submittedName>
        <fullName evidence="2">Uncharacterized protein</fullName>
    </submittedName>
</protein>
<keyword evidence="1" id="KW-0812">Transmembrane</keyword>
<keyword evidence="1" id="KW-1133">Transmembrane helix</keyword>
<sequence length="96" mass="10541">MLDLALNCFVGRKIGRECGRVGLMFGLILIGSLLLFQHYAPYIYTVYSANTVETILKGLFLLIIAFGTLLVIVPIIMAIGSCFYLLIRTVVGVLKA</sequence>
<reference evidence="2 3" key="1">
    <citation type="submission" date="2016-10" db="EMBL/GenBank/DDBJ databases">
        <title>Comparative genomics of Bacillus thuringiensis reveals a path to pathogens against multiple invertebrate hosts.</title>
        <authorList>
            <person name="Zheng J."/>
            <person name="Gao Q."/>
            <person name="Liu H."/>
            <person name="Peng D."/>
            <person name="Ruan L."/>
            <person name="Sun M."/>
        </authorList>
    </citation>
    <scope>NUCLEOTIDE SEQUENCE [LARGE SCALE GENOMIC DNA]</scope>
    <source>
        <strain evidence="2">BGSC 4BK1</strain>
    </source>
</reference>
<feature type="transmembrane region" description="Helical" evidence="1">
    <location>
        <begin position="60"/>
        <end position="87"/>
    </location>
</feature>
<dbReference type="Proteomes" id="UP000194945">
    <property type="component" value="Unassembled WGS sequence"/>
</dbReference>
<gene>
    <name evidence="2" type="ORF">BK730_24130</name>
</gene>